<sequence length="274" mass="31537">MSEINFKYDNLKNLLKEYKKIAIAFSGGTDSFLLSYIAKQVLIPDKILLIFINHDFFPSYLKAKTIKRAQFLRIPFLSINISLLHFPNLIANSTNRCYLCKKICFQQLKKTVFNPGFEIICDGTNKTDLILDNRPGIKALNELNIKSPFCEIGLTKQDIFHLYEKLGIKKFILPPNSCLATRVKTGIKLDKSLLSKIDKAENYLIKKGFMGVRVRTDGNQVKIQVFPWQIPYLINIKKEIELVLKKIGFKHITIDKNGYRPIGLDYETKTLTII</sequence>
<proteinExistence type="predicted"/>
<dbReference type="NCBIfam" id="TIGR00268">
    <property type="entry name" value="ATP-dependent sacrificial sulfur transferase LarE"/>
    <property type="match status" value="1"/>
</dbReference>
<dbReference type="Proteomes" id="UP000070560">
    <property type="component" value="Chromosome"/>
</dbReference>
<feature type="active site" description="Nucleophile and sulfur donor" evidence="1">
    <location>
        <position position="178"/>
    </location>
</feature>
<dbReference type="AlphaFoldDB" id="A0A7U4QIY1"/>
<reference evidence="2 3" key="1">
    <citation type="submission" date="2015-10" db="EMBL/GenBank/DDBJ databases">
        <title>Candidatus Desulfofervidus auxilii, a hydrogenotrophic sulfate-reducing bacterium involved in the thermophilic anaerobic oxidation of methane.</title>
        <authorList>
            <person name="Krukenberg V."/>
            <person name="Richter M."/>
            <person name="Wegener G."/>
        </authorList>
    </citation>
    <scope>NUCLEOTIDE SEQUENCE [LARGE SCALE GENOMIC DNA]</scope>
    <source>
        <strain evidence="2 3">HS1</strain>
    </source>
</reference>
<dbReference type="KEGG" id="daw:HS1_000383"/>
<organism evidence="2 3">
    <name type="scientific">Desulfofervidus auxilii</name>
    <dbReference type="NCBI Taxonomy" id="1621989"/>
    <lineage>
        <taxon>Bacteria</taxon>
        <taxon>Pseudomonadati</taxon>
        <taxon>Thermodesulfobacteriota</taxon>
        <taxon>Candidatus Desulfofervidia</taxon>
        <taxon>Candidatus Desulfofervidales</taxon>
        <taxon>Candidatus Desulfofervidaceae</taxon>
        <taxon>Candidatus Desulfofervidus</taxon>
    </lineage>
</organism>
<protein>
    <submittedName>
        <fullName evidence="2">Potassium-transporting ATPase subunit A</fullName>
    </submittedName>
</protein>
<gene>
    <name evidence="2" type="ORF">HS1_000383</name>
</gene>
<keyword evidence="3" id="KW-1185">Reference proteome</keyword>
<dbReference type="OrthoDB" id="9776919at2"/>
<dbReference type="InterPro" id="IPR005232">
    <property type="entry name" value="LarE"/>
</dbReference>
<dbReference type="RefSeq" id="WP_066060485.1">
    <property type="nucleotide sequence ID" value="NZ_CP013015.1"/>
</dbReference>
<dbReference type="PANTHER" id="PTHR43169">
    <property type="entry name" value="EXSB FAMILY PROTEIN"/>
    <property type="match status" value="1"/>
</dbReference>
<evidence type="ECO:0000313" key="2">
    <source>
        <dbReference type="EMBL" id="AMM40189.1"/>
    </source>
</evidence>
<dbReference type="GO" id="GO:0016783">
    <property type="term" value="F:sulfurtransferase activity"/>
    <property type="evidence" value="ECO:0007669"/>
    <property type="project" value="InterPro"/>
</dbReference>
<accession>A0A7U4QIY1</accession>
<dbReference type="InterPro" id="IPR014729">
    <property type="entry name" value="Rossmann-like_a/b/a_fold"/>
</dbReference>
<dbReference type="PIRSF" id="PIRSF006661">
    <property type="entry name" value="PP-lp_UCP006661"/>
    <property type="match status" value="1"/>
</dbReference>
<name>A0A7U4QIY1_DESA2</name>
<dbReference type="Gene3D" id="3.40.50.620">
    <property type="entry name" value="HUPs"/>
    <property type="match status" value="1"/>
</dbReference>
<evidence type="ECO:0000256" key="1">
    <source>
        <dbReference type="PIRSR" id="PIRSR006661-1"/>
    </source>
</evidence>
<dbReference type="SUPFAM" id="SSF52402">
    <property type="entry name" value="Adenine nucleotide alpha hydrolases-like"/>
    <property type="match status" value="1"/>
</dbReference>
<dbReference type="PANTHER" id="PTHR43169:SF2">
    <property type="entry name" value="NAD_GMP SYNTHASE DOMAIN-CONTAINING PROTEIN"/>
    <property type="match status" value="1"/>
</dbReference>
<dbReference type="EMBL" id="CP013015">
    <property type="protein sequence ID" value="AMM40189.1"/>
    <property type="molecule type" value="Genomic_DNA"/>
</dbReference>
<dbReference type="InterPro" id="IPR052188">
    <property type="entry name" value="Ni-pincer_cofactor_biosynth"/>
</dbReference>
<evidence type="ECO:0000313" key="3">
    <source>
        <dbReference type="Proteomes" id="UP000070560"/>
    </source>
</evidence>